<accession>A0A0K1Q5J4</accession>
<evidence type="ECO:0000256" key="1">
    <source>
        <dbReference type="SAM" id="MobiDB-lite"/>
    </source>
</evidence>
<dbReference type="AlphaFoldDB" id="A0A0K1Q5J4"/>
<protein>
    <submittedName>
        <fullName evidence="2">Uncharacterized protein</fullName>
    </submittedName>
</protein>
<evidence type="ECO:0000313" key="2">
    <source>
        <dbReference type="EMBL" id="AKV01008.1"/>
    </source>
</evidence>
<reference evidence="2 3" key="1">
    <citation type="submission" date="2015-08" db="EMBL/GenBank/DDBJ databases">
        <authorList>
            <person name="Babu N.S."/>
            <person name="Beckwith C.J."/>
            <person name="Beseler K.G."/>
            <person name="Brison A."/>
            <person name="Carone J.V."/>
            <person name="Caskin T.P."/>
            <person name="Diamond M."/>
            <person name="Durham M.E."/>
            <person name="Foxe J.M."/>
            <person name="Go M."/>
            <person name="Henderson B.A."/>
            <person name="Jones I.B."/>
            <person name="McGettigan J.A."/>
            <person name="Micheletti S.J."/>
            <person name="Nasrallah M.E."/>
            <person name="Ortiz D."/>
            <person name="Piller C.R."/>
            <person name="Privatt S.R."/>
            <person name="Schneider S.L."/>
            <person name="Sharp S."/>
            <person name="Smith T.C."/>
            <person name="Stanton J.D."/>
            <person name="Ullery H.E."/>
            <person name="Wilson R.J."/>
            <person name="Serrano M.G."/>
            <person name="Buck G."/>
            <person name="Lee V."/>
            <person name="Wang Y."/>
            <person name="Carvalho R."/>
            <person name="Voegtly L."/>
            <person name="Shi R."/>
            <person name="Duckworth R."/>
            <person name="Johnson A."/>
            <person name="Loviza R."/>
            <person name="Walstead R."/>
            <person name="Shah Z."/>
            <person name="Kiflezghi M."/>
            <person name="Wade K."/>
            <person name="Ball S.L."/>
            <person name="Bradley K.W."/>
            <person name="Asai D.J."/>
            <person name="Bowman C.A."/>
            <person name="Russell D.A."/>
            <person name="Pope W.H."/>
            <person name="Jacobs-Sera D."/>
            <person name="Hendrix R.W."/>
            <person name="Hatfull G.F."/>
        </authorList>
    </citation>
    <scope>NUCLEOTIDE SEQUENCE [LARGE SCALE GENOMIC DNA]</scope>
    <source>
        <strain evidence="2 3">DSM 27648</strain>
    </source>
</reference>
<name>A0A0K1Q5J4_9BACT</name>
<feature type="compositionally biased region" description="Basic and acidic residues" evidence="1">
    <location>
        <begin position="37"/>
        <end position="49"/>
    </location>
</feature>
<keyword evidence="3" id="KW-1185">Reference proteome</keyword>
<proteinExistence type="predicted"/>
<dbReference type="EMBL" id="CP012333">
    <property type="protein sequence ID" value="AKV01008.1"/>
    <property type="molecule type" value="Genomic_DNA"/>
</dbReference>
<dbReference type="Proteomes" id="UP000064967">
    <property type="component" value="Chromosome"/>
</dbReference>
<feature type="region of interest" description="Disordered" evidence="1">
    <location>
        <begin position="1"/>
        <end position="49"/>
    </location>
</feature>
<gene>
    <name evidence="2" type="ORF">AKJ09_07671</name>
</gene>
<organism evidence="2 3">
    <name type="scientific">Labilithrix luteola</name>
    <dbReference type="NCBI Taxonomy" id="1391654"/>
    <lineage>
        <taxon>Bacteria</taxon>
        <taxon>Pseudomonadati</taxon>
        <taxon>Myxococcota</taxon>
        <taxon>Polyangia</taxon>
        <taxon>Polyangiales</taxon>
        <taxon>Labilitrichaceae</taxon>
        <taxon>Labilithrix</taxon>
    </lineage>
</organism>
<evidence type="ECO:0000313" key="3">
    <source>
        <dbReference type="Proteomes" id="UP000064967"/>
    </source>
</evidence>
<dbReference type="KEGG" id="llu:AKJ09_07671"/>
<sequence>MSHDGALSDTGSAPRLRQAKSQTALRKMQIHSSKHTLRGESSARADLLD</sequence>